<feature type="domain" description="AMP-dependent synthetase/ligase" evidence="2">
    <location>
        <begin position="104"/>
        <end position="466"/>
    </location>
</feature>
<dbReference type="InterPro" id="IPR020845">
    <property type="entry name" value="AMP-binding_CS"/>
</dbReference>
<dbReference type="Gene3D" id="3.30.300.30">
    <property type="match status" value="1"/>
</dbReference>
<name>A0AAN6V4Z4_9PEZI</name>
<evidence type="ECO:0000313" key="4">
    <source>
        <dbReference type="EMBL" id="KAK4143611.1"/>
    </source>
</evidence>
<evidence type="ECO:0000259" key="3">
    <source>
        <dbReference type="Pfam" id="PF13193"/>
    </source>
</evidence>
<dbReference type="Proteomes" id="UP001302676">
    <property type="component" value="Unassembled WGS sequence"/>
</dbReference>
<reference evidence="4" key="1">
    <citation type="journal article" date="2023" name="Mol. Phylogenet. Evol.">
        <title>Genome-scale phylogeny and comparative genomics of the fungal order Sordariales.</title>
        <authorList>
            <person name="Hensen N."/>
            <person name="Bonometti L."/>
            <person name="Westerberg I."/>
            <person name="Brannstrom I.O."/>
            <person name="Guillou S."/>
            <person name="Cros-Aarteil S."/>
            <person name="Calhoun S."/>
            <person name="Haridas S."/>
            <person name="Kuo A."/>
            <person name="Mondo S."/>
            <person name="Pangilinan J."/>
            <person name="Riley R."/>
            <person name="LaButti K."/>
            <person name="Andreopoulos B."/>
            <person name="Lipzen A."/>
            <person name="Chen C."/>
            <person name="Yan M."/>
            <person name="Daum C."/>
            <person name="Ng V."/>
            <person name="Clum A."/>
            <person name="Steindorff A."/>
            <person name="Ohm R.A."/>
            <person name="Martin F."/>
            <person name="Silar P."/>
            <person name="Natvig D.O."/>
            <person name="Lalanne C."/>
            <person name="Gautier V."/>
            <person name="Ament-Velasquez S.L."/>
            <person name="Kruys A."/>
            <person name="Hutchinson M.I."/>
            <person name="Powell A.J."/>
            <person name="Barry K."/>
            <person name="Miller A.N."/>
            <person name="Grigoriev I.V."/>
            <person name="Debuchy R."/>
            <person name="Gladieux P."/>
            <person name="Hiltunen Thoren M."/>
            <person name="Johannesson H."/>
        </authorList>
    </citation>
    <scope>NUCLEOTIDE SEQUENCE</scope>
    <source>
        <strain evidence="4">CBS 141.50</strain>
    </source>
</reference>
<dbReference type="PANTHER" id="PTHR24096:SF295">
    <property type="entry name" value="ACETYL-COA SYNTHETASE-LIKE PROTEIN"/>
    <property type="match status" value="1"/>
</dbReference>
<dbReference type="GeneID" id="87817396"/>
<proteinExistence type="predicted"/>
<comment type="caution">
    <text evidence="4">The sequence shown here is derived from an EMBL/GenBank/DDBJ whole genome shotgun (WGS) entry which is preliminary data.</text>
</comment>
<dbReference type="InterPro" id="IPR025110">
    <property type="entry name" value="AMP-bd_C"/>
</dbReference>
<feature type="compositionally biased region" description="Low complexity" evidence="1">
    <location>
        <begin position="479"/>
        <end position="494"/>
    </location>
</feature>
<gene>
    <name evidence="4" type="ORF">C8A04DRAFT_28806</name>
</gene>
<sequence>MAPGQAYTGGPPGHVPLDNAFSFAFSQPLQAANDYTPRELMLPRIEDERPIFIDNKTDRTLRFGQIGKDARAVAAGLLRLGLDPNDTVKLPPTASCPAGPEIAPVVLIQLPNCLPYAPILFGVLASGLTATLVSPALTSDEIAWILQNARPRAIITATACLPAMQGAIAKQADAARTFFSTVPLFTVDAAGDPYPQPASPTPLPSDWRALLAPEPKPKPTVNLSPGFPASRAASRTAVILWSSGTSGRSKGVLLSHHALNFTIASMWHDADFYLARPQRQVWLGYVPFYHVFGLCNVFLLAVATGTAVYTMPSFHLETVLQAVRDRGVTYFHMAPPVAVMLAKAAVVEPYARSGGFKTVTAGVTGGAPLGHEVIEEVYKRCGFRVRMGYGLSETCATALQGGCGEKEMRAHAGDTGVPHWGVELLIAANSGEGVYATKPGEKTKAAAWDEEGEVLIRAPGLLLAYLPIGVFSFSSSSSSSSSSKQQQQQQQQQQLDMSVTQEALTADGWFRTGDVGALSPAGRLRITDRLKELIKVRAYQVAPAELEAVLCSSEAVADAGVIGIYDKSEATEYPRAFVVPRAAGTVTGGVAKMSRAELEGLAQQLKVLVETRTAKYKWLVGGIVFVDQIPKSPSGKILRRLLKDGGEVARGVEFKVYTKKRRDAKL</sequence>
<organism evidence="4 5">
    <name type="scientific">Dichotomopilus funicola</name>
    <dbReference type="NCBI Taxonomy" id="1934379"/>
    <lineage>
        <taxon>Eukaryota</taxon>
        <taxon>Fungi</taxon>
        <taxon>Dikarya</taxon>
        <taxon>Ascomycota</taxon>
        <taxon>Pezizomycotina</taxon>
        <taxon>Sordariomycetes</taxon>
        <taxon>Sordariomycetidae</taxon>
        <taxon>Sordariales</taxon>
        <taxon>Chaetomiaceae</taxon>
        <taxon>Dichotomopilus</taxon>
    </lineage>
</organism>
<dbReference type="GO" id="GO:0019748">
    <property type="term" value="P:secondary metabolic process"/>
    <property type="evidence" value="ECO:0007669"/>
    <property type="project" value="TreeGrafter"/>
</dbReference>
<dbReference type="InterPro" id="IPR042099">
    <property type="entry name" value="ANL_N_sf"/>
</dbReference>
<evidence type="ECO:0000259" key="2">
    <source>
        <dbReference type="Pfam" id="PF00501"/>
    </source>
</evidence>
<protein>
    <recommendedName>
        <fullName evidence="6">Acetyl-CoA synthetase-like protein</fullName>
    </recommendedName>
</protein>
<dbReference type="AlphaFoldDB" id="A0AAN6V4Z4"/>
<dbReference type="PANTHER" id="PTHR24096">
    <property type="entry name" value="LONG-CHAIN-FATTY-ACID--COA LIGASE"/>
    <property type="match status" value="1"/>
</dbReference>
<dbReference type="RefSeq" id="XP_062636982.1">
    <property type="nucleotide sequence ID" value="XM_062780783.1"/>
</dbReference>
<evidence type="ECO:0000256" key="1">
    <source>
        <dbReference type="SAM" id="MobiDB-lite"/>
    </source>
</evidence>
<dbReference type="Pfam" id="PF13193">
    <property type="entry name" value="AMP-binding_C"/>
    <property type="match status" value="1"/>
</dbReference>
<dbReference type="Gene3D" id="3.40.50.12780">
    <property type="entry name" value="N-terminal domain of ligase-like"/>
    <property type="match status" value="1"/>
</dbReference>
<evidence type="ECO:0000313" key="5">
    <source>
        <dbReference type="Proteomes" id="UP001302676"/>
    </source>
</evidence>
<dbReference type="PROSITE" id="PS00455">
    <property type="entry name" value="AMP_BINDING"/>
    <property type="match status" value="1"/>
</dbReference>
<dbReference type="InterPro" id="IPR045851">
    <property type="entry name" value="AMP-bd_C_sf"/>
</dbReference>
<dbReference type="GO" id="GO:0016405">
    <property type="term" value="F:CoA-ligase activity"/>
    <property type="evidence" value="ECO:0007669"/>
    <property type="project" value="TreeGrafter"/>
</dbReference>
<reference evidence="4" key="2">
    <citation type="submission" date="2023-05" db="EMBL/GenBank/DDBJ databases">
        <authorList>
            <consortium name="Lawrence Berkeley National Laboratory"/>
            <person name="Steindorff A."/>
            <person name="Hensen N."/>
            <person name="Bonometti L."/>
            <person name="Westerberg I."/>
            <person name="Brannstrom I.O."/>
            <person name="Guillou S."/>
            <person name="Cros-Aarteil S."/>
            <person name="Calhoun S."/>
            <person name="Haridas S."/>
            <person name="Kuo A."/>
            <person name="Mondo S."/>
            <person name="Pangilinan J."/>
            <person name="Riley R."/>
            <person name="Labutti K."/>
            <person name="Andreopoulos B."/>
            <person name="Lipzen A."/>
            <person name="Chen C."/>
            <person name="Yanf M."/>
            <person name="Daum C."/>
            <person name="Ng V."/>
            <person name="Clum A."/>
            <person name="Ohm R."/>
            <person name="Martin F."/>
            <person name="Silar P."/>
            <person name="Natvig D."/>
            <person name="Lalanne C."/>
            <person name="Gautier V."/>
            <person name="Ament-Velasquez S.L."/>
            <person name="Kruys A."/>
            <person name="Hutchinson M.I."/>
            <person name="Powell A.J."/>
            <person name="Barry K."/>
            <person name="Miller A.N."/>
            <person name="Grigoriev I.V."/>
            <person name="Debuchy R."/>
            <person name="Gladieux P."/>
            <person name="Thoren M.H."/>
            <person name="Johannesson H."/>
        </authorList>
    </citation>
    <scope>NUCLEOTIDE SEQUENCE</scope>
    <source>
        <strain evidence="4">CBS 141.50</strain>
    </source>
</reference>
<evidence type="ECO:0008006" key="6">
    <source>
        <dbReference type="Google" id="ProtNLM"/>
    </source>
</evidence>
<feature type="region of interest" description="Disordered" evidence="1">
    <location>
        <begin position="479"/>
        <end position="498"/>
    </location>
</feature>
<keyword evidence="5" id="KW-1185">Reference proteome</keyword>
<feature type="domain" description="AMP-binding enzyme C-terminal" evidence="3">
    <location>
        <begin position="545"/>
        <end position="636"/>
    </location>
</feature>
<accession>A0AAN6V4Z4</accession>
<dbReference type="InterPro" id="IPR000873">
    <property type="entry name" value="AMP-dep_synth/lig_dom"/>
</dbReference>
<dbReference type="Pfam" id="PF00501">
    <property type="entry name" value="AMP-binding"/>
    <property type="match status" value="1"/>
</dbReference>
<dbReference type="SUPFAM" id="SSF56801">
    <property type="entry name" value="Acetyl-CoA synthetase-like"/>
    <property type="match status" value="1"/>
</dbReference>
<dbReference type="EMBL" id="MU853585">
    <property type="protein sequence ID" value="KAK4143611.1"/>
    <property type="molecule type" value="Genomic_DNA"/>
</dbReference>